<dbReference type="KEGG" id="reb:XU06_14280"/>
<protein>
    <submittedName>
        <fullName evidence="3">Uncharacterized protein</fullName>
    </submittedName>
</protein>
<accession>A0A0E4A836</accession>
<keyword evidence="2" id="KW-0472">Membrane</keyword>
<comment type="caution">
    <text evidence="3">The sequence shown here is derived from an EMBL/GenBank/DDBJ whole genome shotgun (WGS) entry which is preliminary data.</text>
</comment>
<dbReference type="RefSeq" id="WP_020969605.1">
    <property type="nucleotide sequence ID" value="NZ_CP011295.1"/>
</dbReference>
<proteinExistence type="predicted"/>
<keyword evidence="2" id="KW-0812">Transmembrane</keyword>
<name>A0A0E4A836_RHOER</name>
<dbReference type="Proteomes" id="UP000325576">
    <property type="component" value="Unassembled WGS sequence"/>
</dbReference>
<dbReference type="Pfam" id="PF20381">
    <property type="entry name" value="Rv1476"/>
    <property type="match status" value="1"/>
</dbReference>
<dbReference type="InterPro" id="IPR046498">
    <property type="entry name" value="Rv1476-like"/>
</dbReference>
<feature type="compositionally biased region" description="Polar residues" evidence="1">
    <location>
        <begin position="174"/>
        <end position="188"/>
    </location>
</feature>
<keyword evidence="2" id="KW-1133">Transmembrane helix</keyword>
<organism evidence="3 4">
    <name type="scientific">Rhodococcus erythropolis</name>
    <name type="common">Arthrobacter picolinophilus</name>
    <dbReference type="NCBI Taxonomy" id="1833"/>
    <lineage>
        <taxon>Bacteria</taxon>
        <taxon>Bacillati</taxon>
        <taxon>Actinomycetota</taxon>
        <taxon>Actinomycetes</taxon>
        <taxon>Mycobacteriales</taxon>
        <taxon>Nocardiaceae</taxon>
        <taxon>Rhodococcus</taxon>
        <taxon>Rhodococcus erythropolis group</taxon>
    </lineage>
</organism>
<evidence type="ECO:0000256" key="2">
    <source>
        <dbReference type="SAM" id="Phobius"/>
    </source>
</evidence>
<reference evidence="3 4" key="1">
    <citation type="journal article" date="2017" name="Poromechanics V (2013)">
        <title>Genomic Characterization of the Arsenic-Tolerant Actinobacterium, &lt;i&gt;Rhodococcus erythropolis&lt;/i&gt; S43.</title>
        <authorList>
            <person name="Retamal-Morales G."/>
            <person name="Mehnert M."/>
            <person name="Schwabe R."/>
            <person name="Tischler D."/>
            <person name="Schloemann M."/>
            <person name="Levican G.J."/>
        </authorList>
    </citation>
    <scope>NUCLEOTIDE SEQUENCE [LARGE SCALE GENOMIC DNA]</scope>
    <source>
        <strain evidence="3 4">S43</strain>
    </source>
</reference>
<evidence type="ECO:0000256" key="1">
    <source>
        <dbReference type="SAM" id="MobiDB-lite"/>
    </source>
</evidence>
<dbReference type="EMBL" id="MRBO01000389">
    <property type="protein sequence ID" value="KAB2584936.1"/>
    <property type="molecule type" value="Genomic_DNA"/>
</dbReference>
<feature type="region of interest" description="Disordered" evidence="1">
    <location>
        <begin position="174"/>
        <end position="196"/>
    </location>
</feature>
<dbReference type="AlphaFoldDB" id="A0A0E4A836"/>
<evidence type="ECO:0000313" key="4">
    <source>
        <dbReference type="Proteomes" id="UP000325576"/>
    </source>
</evidence>
<sequence length="196" mass="20670">MSAPTNHAFAPVHVKSPLHVAVPSDVDLDDVLADLSTDGVSAPESDVVGLTAVVTDARERGVDLSVVVVDANPGRPSDLRDLATTVGKTEGGTVLVLSPDWMGSYSDSISRVQLETAQDRSFGESASVTADRFSHEIVAPGPPWTLYTVLVIALVAVIAGITFAVKWRREPENAQTRHIASTSETATSSDHRADSV</sequence>
<evidence type="ECO:0000313" key="3">
    <source>
        <dbReference type="EMBL" id="KAB2584936.1"/>
    </source>
</evidence>
<feature type="transmembrane region" description="Helical" evidence="2">
    <location>
        <begin position="144"/>
        <end position="165"/>
    </location>
</feature>
<gene>
    <name evidence="3" type="ORF">BS297_13010</name>
</gene>